<organism evidence="2">
    <name type="scientific">Noccaea caerulescens</name>
    <name type="common">Alpine penny-cress</name>
    <name type="synonym">Thlaspi caerulescens</name>
    <dbReference type="NCBI Taxonomy" id="107243"/>
    <lineage>
        <taxon>Eukaryota</taxon>
        <taxon>Viridiplantae</taxon>
        <taxon>Streptophyta</taxon>
        <taxon>Embryophyta</taxon>
        <taxon>Tracheophyta</taxon>
        <taxon>Spermatophyta</taxon>
        <taxon>Magnoliopsida</taxon>
        <taxon>eudicotyledons</taxon>
        <taxon>Gunneridae</taxon>
        <taxon>Pentapetalae</taxon>
        <taxon>rosids</taxon>
        <taxon>malvids</taxon>
        <taxon>Brassicales</taxon>
        <taxon>Brassicaceae</taxon>
        <taxon>Coluteocarpeae</taxon>
        <taxon>Noccaea</taxon>
    </lineage>
</organism>
<evidence type="ECO:0000313" key="2">
    <source>
        <dbReference type="EMBL" id="JAU09583.1"/>
    </source>
</evidence>
<reference evidence="2" key="1">
    <citation type="submission" date="2016-07" db="EMBL/GenBank/DDBJ databases">
        <title>De novo transcriptome assembly of four accessions of the metal hyperaccumulator plant Noccaea caerulescens.</title>
        <authorList>
            <person name="Blande D."/>
            <person name="Halimaa P."/>
            <person name="Tervahauta A.I."/>
            <person name="Aarts M.G."/>
            <person name="Karenlampi S.O."/>
        </authorList>
    </citation>
    <scope>NUCLEOTIDE SEQUENCE</scope>
</reference>
<accession>A0A1J3CS04</accession>
<gene>
    <name evidence="2" type="ORF">GA_TR15891_c16_g1_i1_g.49921</name>
</gene>
<feature type="compositionally biased region" description="Polar residues" evidence="1">
    <location>
        <begin position="156"/>
        <end position="166"/>
    </location>
</feature>
<name>A0A1J3CS04_NOCCA</name>
<evidence type="ECO:0000256" key="1">
    <source>
        <dbReference type="SAM" id="MobiDB-lite"/>
    </source>
</evidence>
<protein>
    <submittedName>
        <fullName evidence="2">Uncharacterized protein</fullName>
    </submittedName>
</protein>
<feature type="region of interest" description="Disordered" evidence="1">
    <location>
        <begin position="156"/>
        <end position="188"/>
    </location>
</feature>
<dbReference type="EMBL" id="GEVI01022737">
    <property type="protein sequence ID" value="JAU09583.1"/>
    <property type="molecule type" value="Transcribed_RNA"/>
</dbReference>
<feature type="compositionally biased region" description="Basic and acidic residues" evidence="1">
    <location>
        <begin position="167"/>
        <end position="182"/>
    </location>
</feature>
<dbReference type="AlphaFoldDB" id="A0A1J3CS04"/>
<sequence length="188" mass="21015">MSLLFLPQSSSEYVRFPSFKQRSDSAEATDTSRVADAFSWTKSKLLQESPGELSGPSLNRLTWGDDELIEVDCELFDTAVCQKLVAEPLLTLSKLEKYGTIDSIPSPRSISHSVESCFLSFSVFDGLDMIKFSQSHGNGDLMLQSIQDVDRFHRPTTNARATNPQVENREGTVEENLRRSPIGEESFD</sequence>
<proteinExistence type="predicted"/>